<accession>A0A8H7EXW2</accession>
<gene>
    <name evidence="2" type="ORF">Agabi119p4_10032</name>
</gene>
<feature type="compositionally biased region" description="Basic and acidic residues" evidence="1">
    <location>
        <begin position="112"/>
        <end position="122"/>
    </location>
</feature>
<organism evidence="2 3">
    <name type="scientific">Agaricus bisporus var. burnettii</name>
    <dbReference type="NCBI Taxonomy" id="192524"/>
    <lineage>
        <taxon>Eukaryota</taxon>
        <taxon>Fungi</taxon>
        <taxon>Dikarya</taxon>
        <taxon>Basidiomycota</taxon>
        <taxon>Agaricomycotina</taxon>
        <taxon>Agaricomycetes</taxon>
        <taxon>Agaricomycetidae</taxon>
        <taxon>Agaricales</taxon>
        <taxon>Agaricineae</taxon>
        <taxon>Agaricaceae</taxon>
        <taxon>Agaricus</taxon>
    </lineage>
</organism>
<proteinExistence type="predicted"/>
<feature type="region of interest" description="Disordered" evidence="1">
    <location>
        <begin position="45"/>
        <end position="122"/>
    </location>
</feature>
<sequence>MPNSQKKKSRLHMPAIPFGPHSKCLWYYGVCDAILSDKVRKAELARQNPIVIDNDDDNAKAETAHQGPSTPPRQRPYNRTWHTDVTSQIRASKNKGHGPSSRQNPIIIDDVPGDRDHPIVIE</sequence>
<evidence type="ECO:0000313" key="3">
    <source>
        <dbReference type="Proteomes" id="UP000629468"/>
    </source>
</evidence>
<dbReference type="AlphaFoldDB" id="A0A8H7EXW2"/>
<protein>
    <submittedName>
        <fullName evidence="2">Uncharacterized protein</fullName>
    </submittedName>
</protein>
<name>A0A8H7EXW2_AGABI</name>
<evidence type="ECO:0000256" key="1">
    <source>
        <dbReference type="SAM" id="MobiDB-lite"/>
    </source>
</evidence>
<dbReference type="EMBL" id="JABXXO010000013">
    <property type="protein sequence ID" value="KAF7762040.1"/>
    <property type="molecule type" value="Genomic_DNA"/>
</dbReference>
<evidence type="ECO:0000313" key="2">
    <source>
        <dbReference type="EMBL" id="KAF7762040.1"/>
    </source>
</evidence>
<comment type="caution">
    <text evidence="2">The sequence shown here is derived from an EMBL/GenBank/DDBJ whole genome shotgun (WGS) entry which is preliminary data.</text>
</comment>
<reference evidence="2 3" key="1">
    <citation type="journal article" name="Sci. Rep.">
        <title>Telomere-to-telomere assembled and centromere annotated genomes of the two main subspecies of the button mushroom Agaricus bisporus reveal especially polymorphic chromosome ends.</title>
        <authorList>
            <person name="Sonnenberg A.S.M."/>
            <person name="Sedaghat-Telgerd N."/>
            <person name="Lavrijssen B."/>
            <person name="Ohm R.A."/>
            <person name="Hendrickx P.M."/>
            <person name="Scholtmeijer K."/>
            <person name="Baars J.J.P."/>
            <person name="van Peer A."/>
        </authorList>
    </citation>
    <scope>NUCLEOTIDE SEQUENCE [LARGE SCALE GENOMIC DNA]</scope>
    <source>
        <strain evidence="2 3">H119_p4</strain>
    </source>
</reference>
<dbReference type="Proteomes" id="UP000629468">
    <property type="component" value="Unassembled WGS sequence"/>
</dbReference>